<name>A0A1H0B884_9EURY</name>
<sequence length="95" mass="10309">MIDVLVKVLAGASGGAAGKITEFAFGQSDRDSPEDESRDEIEGQSIEVIKQVGQKAETPEEIPAALDGLSITFNHDETEKQFNWVDEAEEPDTDD</sequence>
<dbReference type="STRING" id="996166.SAMN05192554_1356"/>
<protein>
    <submittedName>
        <fullName evidence="2">Uncharacterized protein</fullName>
    </submittedName>
</protein>
<reference evidence="2 3" key="1">
    <citation type="submission" date="2016-10" db="EMBL/GenBank/DDBJ databases">
        <authorList>
            <person name="de Groot N.N."/>
        </authorList>
    </citation>
    <scope>NUCLEOTIDE SEQUENCE [LARGE SCALE GENOMIC DNA]</scope>
    <source>
        <strain evidence="3">EB21,IBRC-M 10013,KCTC 4048</strain>
    </source>
</reference>
<organism evidence="2 3">
    <name type="scientific">Haloarchaeobius iranensis</name>
    <dbReference type="NCBI Taxonomy" id="996166"/>
    <lineage>
        <taxon>Archaea</taxon>
        <taxon>Methanobacteriati</taxon>
        <taxon>Methanobacteriota</taxon>
        <taxon>Stenosarchaea group</taxon>
        <taxon>Halobacteria</taxon>
        <taxon>Halobacteriales</taxon>
        <taxon>Halorubellaceae</taxon>
        <taxon>Haloarchaeobius</taxon>
    </lineage>
</organism>
<evidence type="ECO:0000313" key="2">
    <source>
        <dbReference type="EMBL" id="SDN41811.1"/>
    </source>
</evidence>
<dbReference type="EMBL" id="FNIA01000035">
    <property type="protein sequence ID" value="SDN41811.1"/>
    <property type="molecule type" value="Genomic_DNA"/>
</dbReference>
<proteinExistence type="predicted"/>
<dbReference type="AlphaFoldDB" id="A0A1H0B884"/>
<gene>
    <name evidence="2" type="ORF">SAMN05192554_1356</name>
</gene>
<accession>A0A1H0B884</accession>
<dbReference type="Proteomes" id="UP000199370">
    <property type="component" value="Unassembled WGS sequence"/>
</dbReference>
<dbReference type="RefSeq" id="WP_089736332.1">
    <property type="nucleotide sequence ID" value="NZ_FNIA01000035.1"/>
</dbReference>
<evidence type="ECO:0000313" key="3">
    <source>
        <dbReference type="Proteomes" id="UP000199370"/>
    </source>
</evidence>
<feature type="region of interest" description="Disordered" evidence="1">
    <location>
        <begin position="24"/>
        <end position="44"/>
    </location>
</feature>
<keyword evidence="3" id="KW-1185">Reference proteome</keyword>
<evidence type="ECO:0000256" key="1">
    <source>
        <dbReference type="SAM" id="MobiDB-lite"/>
    </source>
</evidence>